<comment type="caution">
    <text evidence="1">The sequence shown here is derived from an EMBL/GenBank/DDBJ whole genome shotgun (WGS) entry which is preliminary data.</text>
</comment>
<dbReference type="Proteomes" id="UP000029380">
    <property type="component" value="Unassembled WGS sequence"/>
</dbReference>
<dbReference type="EMBL" id="JPVU01000098">
    <property type="protein sequence ID" value="KFN92427.1"/>
    <property type="molecule type" value="Genomic_DNA"/>
</dbReference>
<protein>
    <submittedName>
        <fullName evidence="1">Uncharacterized protein</fullName>
    </submittedName>
</protein>
<accession>A0A091C8C6</accession>
<sequence>MGGRKYYVKAGNMYFRGSKGMKIEQGMHFKMSILNKTYYVVITYVNKGLYILDFYYDGEFKTSKSVDKQFFKDNDSSITWIKERI</sequence>
<reference evidence="1 2" key="1">
    <citation type="submission" date="2014-08" db="EMBL/GenBank/DDBJ databases">
        <title>Genome sequence of Tetragenococcus muriaticus.</title>
        <authorList>
            <person name="Chuea-nongthon C."/>
            <person name="Rodtong S."/>
            <person name="Yongsawatdigul J."/>
            <person name="Steele J.L."/>
            <person name="Liu X.-y."/>
            <person name="Speers J."/>
            <person name="Glasner J.D."/>
            <person name="Neeno-Eckwall E.C."/>
        </authorList>
    </citation>
    <scope>NUCLEOTIDE SEQUENCE [LARGE SCALE GENOMIC DNA]</scope>
    <source>
        <strain evidence="1 2">PMC-11-5</strain>
    </source>
</reference>
<gene>
    <name evidence="1" type="ORF">TMUPMC115_0939</name>
</gene>
<dbReference type="AlphaFoldDB" id="A0A091C8C6"/>
<evidence type="ECO:0000313" key="1">
    <source>
        <dbReference type="EMBL" id="KFN92427.1"/>
    </source>
</evidence>
<dbReference type="OrthoDB" id="9931590at2"/>
<name>A0A091C8C6_9ENTE</name>
<proteinExistence type="predicted"/>
<dbReference type="PATRIC" id="fig|1302649.3.peg.941"/>
<evidence type="ECO:0000313" key="2">
    <source>
        <dbReference type="Proteomes" id="UP000029380"/>
    </source>
</evidence>
<organism evidence="1 2">
    <name type="scientific">Tetragenococcus muriaticus PMC-11-5</name>
    <dbReference type="NCBI Taxonomy" id="1302649"/>
    <lineage>
        <taxon>Bacteria</taxon>
        <taxon>Bacillati</taxon>
        <taxon>Bacillota</taxon>
        <taxon>Bacilli</taxon>
        <taxon>Lactobacillales</taxon>
        <taxon>Enterococcaceae</taxon>
        <taxon>Tetragenococcus</taxon>
    </lineage>
</organism>
<dbReference type="RefSeq" id="WP_038025844.1">
    <property type="nucleotide sequence ID" value="NZ_JPVU01000098.1"/>
</dbReference>